<organism evidence="1 2">
    <name type="scientific">Priestia flexa</name>
    <dbReference type="NCBI Taxonomy" id="86664"/>
    <lineage>
        <taxon>Bacteria</taxon>
        <taxon>Bacillati</taxon>
        <taxon>Bacillota</taxon>
        <taxon>Bacilli</taxon>
        <taxon>Bacillales</taxon>
        <taxon>Bacillaceae</taxon>
        <taxon>Priestia</taxon>
    </lineage>
</organism>
<proteinExistence type="predicted"/>
<dbReference type="GeneID" id="93682276"/>
<comment type="caution">
    <text evidence="1">The sequence shown here is derived from an EMBL/GenBank/DDBJ whole genome shotgun (WGS) entry which is preliminary data.</text>
</comment>
<evidence type="ECO:0000313" key="1">
    <source>
        <dbReference type="EMBL" id="MBN8251388.1"/>
    </source>
</evidence>
<sequence length="77" mass="8740">MTDFTSIEKSLQMAEQAVYQFQMSAVPEQFQKAQNQLAIAQENITKLKSQGVNSTEIKKAEEHLKHLKEAQIAVQFS</sequence>
<reference evidence="1" key="1">
    <citation type="submission" date="2020-12" db="EMBL/GenBank/DDBJ databases">
        <title>PHA producing bacteria isolated from mangrove.</title>
        <authorList>
            <person name="Zheng W."/>
            <person name="Yu S."/>
            <person name="Huang Y."/>
        </authorList>
    </citation>
    <scope>NUCLEOTIDE SEQUENCE</scope>
    <source>
        <strain evidence="1">GN22-4</strain>
    </source>
</reference>
<gene>
    <name evidence="1" type="ORF">JF537_07340</name>
</gene>
<dbReference type="Proteomes" id="UP000664578">
    <property type="component" value="Unassembled WGS sequence"/>
</dbReference>
<evidence type="ECO:0000313" key="2">
    <source>
        <dbReference type="Proteomes" id="UP000664578"/>
    </source>
</evidence>
<dbReference type="EMBL" id="JAEMWV010000003">
    <property type="protein sequence ID" value="MBN8251388.1"/>
    <property type="molecule type" value="Genomic_DNA"/>
</dbReference>
<accession>A0A8I1SMZ1</accession>
<dbReference type="AlphaFoldDB" id="A0A8I1SMZ1"/>
<protein>
    <submittedName>
        <fullName evidence="1">Uncharacterized protein</fullName>
    </submittedName>
</protein>
<dbReference type="RefSeq" id="WP_206782397.1">
    <property type="nucleotide sequence ID" value="NZ_CM125968.1"/>
</dbReference>
<name>A0A8I1SMZ1_9BACI</name>